<keyword evidence="5" id="KW-0808">Transferase</keyword>
<dbReference type="SUPFAM" id="SSF55781">
    <property type="entry name" value="GAF domain-like"/>
    <property type="match status" value="1"/>
</dbReference>
<dbReference type="EC" id="2.7.13.3" evidence="3"/>
<dbReference type="SMART" id="SM00388">
    <property type="entry name" value="HisKA"/>
    <property type="match status" value="1"/>
</dbReference>
<comment type="subcellular location">
    <subcellularLocation>
        <location evidence="2">Cell inner membrane</location>
        <topology evidence="2">Multi-pass membrane protein</topology>
    </subcellularLocation>
</comment>
<dbReference type="Gene3D" id="3.40.50.2300">
    <property type="match status" value="1"/>
</dbReference>
<dbReference type="Gene3D" id="3.30.450.40">
    <property type="match status" value="1"/>
</dbReference>
<dbReference type="InterPro" id="IPR036097">
    <property type="entry name" value="HisK_dim/P_sf"/>
</dbReference>
<evidence type="ECO:0000259" key="8">
    <source>
        <dbReference type="PROSITE" id="PS50109"/>
    </source>
</evidence>
<evidence type="ECO:0000256" key="6">
    <source>
        <dbReference type="ARBA" id="ARBA00022777"/>
    </source>
</evidence>
<dbReference type="SUPFAM" id="SSF52172">
    <property type="entry name" value="CheY-like"/>
    <property type="match status" value="1"/>
</dbReference>
<dbReference type="InterPro" id="IPR011006">
    <property type="entry name" value="CheY-like_superfamily"/>
</dbReference>
<evidence type="ECO:0000256" key="4">
    <source>
        <dbReference type="ARBA" id="ARBA00022553"/>
    </source>
</evidence>
<dbReference type="InterPro" id="IPR003661">
    <property type="entry name" value="HisK_dim/P_dom"/>
</dbReference>
<dbReference type="CDD" id="cd00082">
    <property type="entry name" value="HisKA"/>
    <property type="match status" value="1"/>
</dbReference>
<dbReference type="Pfam" id="PF02518">
    <property type="entry name" value="HATPase_c"/>
    <property type="match status" value="1"/>
</dbReference>
<dbReference type="PROSITE" id="PS50110">
    <property type="entry name" value="RESPONSE_REGULATORY"/>
    <property type="match status" value="1"/>
</dbReference>
<dbReference type="SUPFAM" id="SSF55874">
    <property type="entry name" value="ATPase domain of HSP90 chaperone/DNA topoisomerase II/histidine kinase"/>
    <property type="match status" value="1"/>
</dbReference>
<feature type="modified residue" description="4-aspartylphosphate" evidence="7">
    <location>
        <position position="520"/>
    </location>
</feature>
<dbReference type="RefSeq" id="WP_087733513.1">
    <property type="nucleotide sequence ID" value="NZ_CYGY02000016.1"/>
</dbReference>
<dbReference type="OrthoDB" id="9768069at2"/>
<dbReference type="Gene3D" id="1.10.287.130">
    <property type="match status" value="1"/>
</dbReference>
<dbReference type="Pfam" id="PF00512">
    <property type="entry name" value="HisKA"/>
    <property type="match status" value="1"/>
</dbReference>
<dbReference type="Proteomes" id="UP000195569">
    <property type="component" value="Unassembled WGS sequence"/>
</dbReference>
<dbReference type="CDD" id="cd00075">
    <property type="entry name" value="HATPase"/>
    <property type="match status" value="1"/>
</dbReference>
<keyword evidence="6 10" id="KW-0418">Kinase</keyword>
<dbReference type="PANTHER" id="PTHR43547:SF2">
    <property type="entry name" value="HYBRID SIGNAL TRANSDUCTION HISTIDINE KINASE C"/>
    <property type="match status" value="1"/>
</dbReference>
<dbReference type="InterPro" id="IPR003018">
    <property type="entry name" value="GAF"/>
</dbReference>
<dbReference type="PROSITE" id="PS50109">
    <property type="entry name" value="HIS_KIN"/>
    <property type="match status" value="1"/>
</dbReference>
<protein>
    <recommendedName>
        <fullName evidence="3">histidine kinase</fullName>
        <ecNumber evidence="3">2.7.13.3</ecNumber>
    </recommendedName>
</protein>
<reference evidence="10" key="1">
    <citation type="submission" date="2016-12" db="EMBL/GenBank/DDBJ databases">
        <authorList>
            <person name="Moulin L."/>
        </authorList>
    </citation>
    <scope>NUCLEOTIDE SEQUENCE [LARGE SCALE GENOMIC DNA]</scope>
    <source>
        <strain evidence="10">STM 7183</strain>
    </source>
</reference>
<comment type="caution">
    <text evidence="10">The sequence shown here is derived from an EMBL/GenBank/DDBJ whole genome shotgun (WGS) entry which is preliminary data.</text>
</comment>
<evidence type="ECO:0000256" key="7">
    <source>
        <dbReference type="PROSITE-ProRule" id="PRU00169"/>
    </source>
</evidence>
<dbReference type="SMART" id="SM00065">
    <property type="entry name" value="GAF"/>
    <property type="match status" value="1"/>
</dbReference>
<dbReference type="InterPro" id="IPR003594">
    <property type="entry name" value="HATPase_dom"/>
</dbReference>
<gene>
    <name evidence="10" type="ORF">BN2476_160055</name>
</gene>
<proteinExistence type="predicted"/>
<dbReference type="AlphaFoldDB" id="A0A1N7RSQ5"/>
<feature type="domain" description="Response regulatory" evidence="9">
    <location>
        <begin position="471"/>
        <end position="587"/>
    </location>
</feature>
<dbReference type="Gene3D" id="3.30.565.10">
    <property type="entry name" value="Histidine kinase-like ATPase, C-terminal domain"/>
    <property type="match status" value="1"/>
</dbReference>
<comment type="catalytic activity">
    <reaction evidence="1">
        <text>ATP + protein L-histidine = ADP + protein N-phospho-L-histidine.</text>
        <dbReference type="EC" id="2.7.13.3"/>
    </reaction>
</comment>
<dbReference type="SUPFAM" id="SSF47384">
    <property type="entry name" value="Homodimeric domain of signal transducing histidine kinase"/>
    <property type="match status" value="1"/>
</dbReference>
<organism evidence="10 11">
    <name type="scientific">Paraburkholderia piptadeniae</name>
    <dbReference type="NCBI Taxonomy" id="1701573"/>
    <lineage>
        <taxon>Bacteria</taxon>
        <taxon>Pseudomonadati</taxon>
        <taxon>Pseudomonadota</taxon>
        <taxon>Betaproteobacteria</taxon>
        <taxon>Burkholderiales</taxon>
        <taxon>Burkholderiaceae</taxon>
        <taxon>Paraburkholderia</taxon>
    </lineage>
</organism>
<feature type="domain" description="Histidine kinase" evidence="8">
    <location>
        <begin position="224"/>
        <end position="453"/>
    </location>
</feature>
<evidence type="ECO:0000313" key="10">
    <source>
        <dbReference type="EMBL" id="SIT38144.1"/>
    </source>
</evidence>
<dbReference type="PRINTS" id="PR00344">
    <property type="entry name" value="BCTRLSENSOR"/>
</dbReference>
<evidence type="ECO:0000259" key="9">
    <source>
        <dbReference type="PROSITE" id="PS50110"/>
    </source>
</evidence>
<sequence>MVGPSAPSAADRARRAGTLVTSALDVRPHRPADFAAESESMHRLAQALTSSDGTMLQTLSDMALGLCEAGSAGIGLLERDVDGTPVLRWVAVSGKCVAAVGTTTPTEDSPSGVTLELAAGQLFSFPQRHFACLGHITPEIIEELVVPIPGQPEPWGTLWVMSHDRKHLFDAEDRRILTGLANFTCATLTMTRAKADAEARAAEAEATRNALELAEARKDDFIALLGHELRNPLAPIDSAVTIVRRLVADSPAVLSALDIADRQIRQLKRLVSDLLDASRIRHGKLSVRPSYGLLQDVVADAVTALKADVNSGHHRLHVTVPPYPVTVHADAARLTQVLSNLLSNAVKYTPPGGDITLLVDAPDLSLESTPGPSPRQAVITVRDNGAGIPASLLPHVFDMFAQSASARKHAEGGLGIGLAVVKHLVAAHNGTVTIASAGEGQGTEVTIRLPIVRKSTGGPVVTTTHTMPPVRILLVDDNPDATAALGTLLELEGHEVKRAQSGPDALSIVESFTPDIALIDISMPGMDGLELAQLLRLRAQCSQTILVALTGYTTGVSGLETDERVFDRHLTKPLSLDDLADVLRAGSK</sequence>
<evidence type="ECO:0000256" key="2">
    <source>
        <dbReference type="ARBA" id="ARBA00004429"/>
    </source>
</evidence>
<dbReference type="Pfam" id="PF00072">
    <property type="entry name" value="Response_reg"/>
    <property type="match status" value="1"/>
</dbReference>
<dbReference type="SMART" id="SM00448">
    <property type="entry name" value="REC"/>
    <property type="match status" value="1"/>
</dbReference>
<evidence type="ECO:0000313" key="11">
    <source>
        <dbReference type="Proteomes" id="UP000195569"/>
    </source>
</evidence>
<dbReference type="InterPro" id="IPR004358">
    <property type="entry name" value="Sig_transdc_His_kin-like_C"/>
</dbReference>
<keyword evidence="11" id="KW-1185">Reference proteome</keyword>
<evidence type="ECO:0000256" key="5">
    <source>
        <dbReference type="ARBA" id="ARBA00022679"/>
    </source>
</evidence>
<dbReference type="EMBL" id="CYGY02000016">
    <property type="protein sequence ID" value="SIT38144.1"/>
    <property type="molecule type" value="Genomic_DNA"/>
</dbReference>
<dbReference type="SMART" id="SM00387">
    <property type="entry name" value="HATPase_c"/>
    <property type="match status" value="1"/>
</dbReference>
<dbReference type="InterPro" id="IPR036890">
    <property type="entry name" value="HATPase_C_sf"/>
</dbReference>
<evidence type="ECO:0000256" key="3">
    <source>
        <dbReference type="ARBA" id="ARBA00012438"/>
    </source>
</evidence>
<dbReference type="InterPro" id="IPR005467">
    <property type="entry name" value="His_kinase_dom"/>
</dbReference>
<dbReference type="InterPro" id="IPR001789">
    <property type="entry name" value="Sig_transdc_resp-reg_receiver"/>
</dbReference>
<dbReference type="FunFam" id="3.30.565.10:FF:000006">
    <property type="entry name" value="Sensor histidine kinase WalK"/>
    <property type="match status" value="1"/>
</dbReference>
<dbReference type="InterPro" id="IPR029016">
    <property type="entry name" value="GAF-like_dom_sf"/>
</dbReference>
<dbReference type="GO" id="GO:0000155">
    <property type="term" value="F:phosphorelay sensor kinase activity"/>
    <property type="evidence" value="ECO:0007669"/>
    <property type="project" value="InterPro"/>
</dbReference>
<dbReference type="GO" id="GO:0005886">
    <property type="term" value="C:plasma membrane"/>
    <property type="evidence" value="ECO:0007669"/>
    <property type="project" value="UniProtKB-SubCell"/>
</dbReference>
<accession>A0A1N7RSQ5</accession>
<name>A0A1N7RSQ5_9BURK</name>
<evidence type="ECO:0000256" key="1">
    <source>
        <dbReference type="ARBA" id="ARBA00000085"/>
    </source>
</evidence>
<dbReference type="PANTHER" id="PTHR43547">
    <property type="entry name" value="TWO-COMPONENT HISTIDINE KINASE"/>
    <property type="match status" value="1"/>
</dbReference>
<keyword evidence="4 7" id="KW-0597">Phosphoprotein</keyword>